<dbReference type="RefSeq" id="XP_007319981.1">
    <property type="nucleotide sequence ID" value="XM_007319919.1"/>
</dbReference>
<dbReference type="AlphaFoldDB" id="F8P0Q7"/>
<dbReference type="EMBL" id="GL945436">
    <property type="protein sequence ID" value="EGO22741.1"/>
    <property type="molecule type" value="Genomic_DNA"/>
</dbReference>
<sequence length="216" mass="24676">MVFLERDVNRVTDITKLLMGCTMFTIIEVMSRFFDSAPQTWRAKLTFYETYYMPKVDGARWDILEVPGDEGTSMVIVVVPPWQFDYNEFCEFTREGVQGKESLELSPDATPHHACTILWALLWDLCAPGNTQYFVVTTYHHWAFGNFSKDCRVATVTEPIEAYVSNIDSTPSTIPTPNIIQMLMFWMGSSLGAGLPRDKWVLPTDDIADRLPAQLR</sequence>
<accession>F8P0Q7</accession>
<dbReference type="Proteomes" id="UP000008064">
    <property type="component" value="Unassembled WGS sequence"/>
</dbReference>
<protein>
    <submittedName>
        <fullName evidence="1">Uncharacterized protein</fullName>
    </submittedName>
</protein>
<dbReference type="OrthoDB" id="2997350at2759"/>
<proteinExistence type="predicted"/>
<evidence type="ECO:0000313" key="1">
    <source>
        <dbReference type="EMBL" id="EGO22741.1"/>
    </source>
</evidence>
<name>F8P0Q7_SERL9</name>
<organism>
    <name type="scientific">Serpula lacrymans var. lacrymans (strain S7.9)</name>
    <name type="common">Dry rot fungus</name>
    <dbReference type="NCBI Taxonomy" id="578457"/>
    <lineage>
        <taxon>Eukaryota</taxon>
        <taxon>Fungi</taxon>
        <taxon>Dikarya</taxon>
        <taxon>Basidiomycota</taxon>
        <taxon>Agaricomycotina</taxon>
        <taxon>Agaricomycetes</taxon>
        <taxon>Agaricomycetidae</taxon>
        <taxon>Boletales</taxon>
        <taxon>Coniophorineae</taxon>
        <taxon>Serpulaceae</taxon>
        <taxon>Serpula</taxon>
    </lineage>
</organism>
<dbReference type="GeneID" id="18819876"/>
<dbReference type="KEGG" id="sla:SERLADRAFT_471106"/>
<gene>
    <name evidence="1" type="ORF">SERLADRAFT_471106</name>
</gene>
<reference evidence="1" key="1">
    <citation type="submission" date="2011-04" db="EMBL/GenBank/DDBJ databases">
        <title>Evolution of plant cell wall degrading machinery underlies the functional diversity of forest fungi.</title>
        <authorList>
            <consortium name="US DOE Joint Genome Institute (JGI-PGF)"/>
            <person name="Eastwood D.C."/>
            <person name="Floudas D."/>
            <person name="Binder M."/>
            <person name="Majcherczyk A."/>
            <person name="Schneider P."/>
            <person name="Aerts A."/>
            <person name="Asiegbu F.O."/>
            <person name="Baker S.E."/>
            <person name="Barry K."/>
            <person name="Bendiksby M."/>
            <person name="Blumentritt M."/>
            <person name="Coutinho P.M."/>
            <person name="Cullen D."/>
            <person name="Cullen D."/>
            <person name="Gathman A."/>
            <person name="Goodell B."/>
            <person name="Henrissat B."/>
            <person name="Ihrmark K."/>
            <person name="Kauserud H."/>
            <person name="Kohler A."/>
            <person name="LaButti K."/>
            <person name="Lapidus A."/>
            <person name="Lavin J.L."/>
            <person name="Lee Y.-H."/>
            <person name="Lindquist E."/>
            <person name="Lilly W."/>
            <person name="Lucas S."/>
            <person name="Morin E."/>
            <person name="Murat C."/>
            <person name="Oguiza J.A."/>
            <person name="Park J."/>
            <person name="Pisabarro A.G."/>
            <person name="Riley R."/>
            <person name="Rosling A."/>
            <person name="Salamov A."/>
            <person name="Schmidt O."/>
            <person name="Schmutz J."/>
            <person name="Skrede I."/>
            <person name="Stenlid J."/>
            <person name="Wiebenga A."/>
            <person name="Xie X."/>
            <person name="Kues U."/>
            <person name="Hibbett D.S."/>
            <person name="Hoffmeister D."/>
            <person name="Hogberg N."/>
            <person name="Martin F."/>
            <person name="Grigoriev I.V."/>
            <person name="Watkinson S.C."/>
        </authorList>
    </citation>
    <scope>NUCLEOTIDE SEQUENCE</scope>
    <source>
        <strain evidence="1">S7.9</strain>
    </source>
</reference>
<dbReference type="HOGENOM" id="CLU_1278310_0_0_1"/>